<evidence type="ECO:0000313" key="4">
    <source>
        <dbReference type="Proteomes" id="UP001153269"/>
    </source>
</evidence>
<feature type="transmembrane region" description="Helical" evidence="2">
    <location>
        <begin position="268"/>
        <end position="293"/>
    </location>
</feature>
<gene>
    <name evidence="3" type="ORF">PLEPLA_LOCUS30227</name>
</gene>
<feature type="region of interest" description="Disordered" evidence="1">
    <location>
        <begin position="169"/>
        <end position="194"/>
    </location>
</feature>
<evidence type="ECO:0000313" key="3">
    <source>
        <dbReference type="EMBL" id="CAB1442549.1"/>
    </source>
</evidence>
<dbReference type="PANTHER" id="PTHR46879:SF1">
    <property type="entry name" value="SUSHI DOMAIN-CONTAINING PROTEIN 3"/>
    <property type="match status" value="1"/>
</dbReference>
<proteinExistence type="predicted"/>
<feature type="compositionally biased region" description="Basic and acidic residues" evidence="1">
    <location>
        <begin position="175"/>
        <end position="186"/>
    </location>
</feature>
<evidence type="ECO:0000256" key="2">
    <source>
        <dbReference type="SAM" id="Phobius"/>
    </source>
</evidence>
<evidence type="ECO:0008006" key="5">
    <source>
        <dbReference type="Google" id="ProtNLM"/>
    </source>
</evidence>
<dbReference type="PANTHER" id="PTHR46879">
    <property type="entry name" value="SUSHI DOMAIN-CONTAINING PROTEIN 3"/>
    <property type="match status" value="1"/>
</dbReference>
<comment type="caution">
    <text evidence="3">The sequence shown here is derived from an EMBL/GenBank/DDBJ whole genome shotgun (WGS) entry which is preliminary data.</text>
</comment>
<protein>
    <recommendedName>
        <fullName evidence="5">Sushi domain-containing protein</fullName>
    </recommendedName>
</protein>
<dbReference type="EMBL" id="CADEAL010002879">
    <property type="protein sequence ID" value="CAB1442549.1"/>
    <property type="molecule type" value="Genomic_DNA"/>
</dbReference>
<name>A0A9N7YYL8_PLEPL</name>
<keyword evidence="2" id="KW-1133">Transmembrane helix</keyword>
<keyword evidence="4" id="KW-1185">Reference proteome</keyword>
<reference evidence="3" key="1">
    <citation type="submission" date="2020-03" db="EMBL/GenBank/DDBJ databases">
        <authorList>
            <person name="Weist P."/>
        </authorList>
    </citation>
    <scope>NUCLEOTIDE SEQUENCE</scope>
</reference>
<keyword evidence="2" id="KW-0812">Transmembrane</keyword>
<accession>A0A9N7YYL8</accession>
<dbReference type="AlphaFoldDB" id="A0A9N7YYL8"/>
<keyword evidence="2" id="KW-0472">Membrane</keyword>
<sequence>MRPSEQRLAGCLRIHNDFRVTPGSDKKKVLLLHVEATWKLKPGYSLVLYDAQRAAVPHPAHGLQLISAGGARPVHGSDIPLDLTCANPHGYCRFAQQGPGRSPRLAASSRAHVPSAGAQSEKLAWEKTSPSRTGSRLVYPVPGTEEHSQRSAECGGVCPSVRAMSAATASVADVSRTDGTRRDGGRRQNNSGQAQAQCTLMPLPALGTQKIIQGNGTNVGTVISLQCPAKHKLVGRGLRCVMDVNSTHWDGENYCAPLAPYEGHGFRVAVLASIVSSAIILLMSMAFITCCLLDCMKEDKRKKQER</sequence>
<feature type="region of interest" description="Disordered" evidence="1">
    <location>
        <begin position="98"/>
        <end position="152"/>
    </location>
</feature>
<dbReference type="InterPro" id="IPR053067">
    <property type="entry name" value="SUSD3"/>
</dbReference>
<organism evidence="3 4">
    <name type="scientific">Pleuronectes platessa</name>
    <name type="common">European plaice</name>
    <dbReference type="NCBI Taxonomy" id="8262"/>
    <lineage>
        <taxon>Eukaryota</taxon>
        <taxon>Metazoa</taxon>
        <taxon>Chordata</taxon>
        <taxon>Craniata</taxon>
        <taxon>Vertebrata</taxon>
        <taxon>Euteleostomi</taxon>
        <taxon>Actinopterygii</taxon>
        <taxon>Neopterygii</taxon>
        <taxon>Teleostei</taxon>
        <taxon>Neoteleostei</taxon>
        <taxon>Acanthomorphata</taxon>
        <taxon>Carangaria</taxon>
        <taxon>Pleuronectiformes</taxon>
        <taxon>Pleuronectoidei</taxon>
        <taxon>Pleuronectidae</taxon>
        <taxon>Pleuronectes</taxon>
    </lineage>
</organism>
<dbReference type="Proteomes" id="UP001153269">
    <property type="component" value="Unassembled WGS sequence"/>
</dbReference>
<evidence type="ECO:0000256" key="1">
    <source>
        <dbReference type="SAM" id="MobiDB-lite"/>
    </source>
</evidence>
<dbReference type="GO" id="GO:0005886">
    <property type="term" value="C:plasma membrane"/>
    <property type="evidence" value="ECO:0007669"/>
    <property type="project" value="TreeGrafter"/>
</dbReference>